<accession>A0ABQ0A0G9</accession>
<evidence type="ECO:0000313" key="2">
    <source>
        <dbReference type="EMBL" id="GAA6145900.1"/>
    </source>
</evidence>
<evidence type="ECO:0000313" key="3">
    <source>
        <dbReference type="Proteomes" id="UP001481413"/>
    </source>
</evidence>
<keyword evidence="1" id="KW-0472">Membrane</keyword>
<sequence length="70" mass="7485">MRKGKIAAYRRKSMIFGGVVGAAFGVFIGSVVGMSFEAALTGFFGGLILGEMITYGRNFPTHHHAGHPKK</sequence>
<keyword evidence="1" id="KW-0812">Transmembrane</keyword>
<keyword evidence="1" id="KW-1133">Transmembrane helix</keyword>
<protein>
    <recommendedName>
        <fullName evidence="4">Glycine zipper family protein</fullName>
    </recommendedName>
</protein>
<comment type="caution">
    <text evidence="2">The sequence shown here is derived from an EMBL/GenBank/DDBJ whole genome shotgun (WGS) entry which is preliminary data.</text>
</comment>
<evidence type="ECO:0000256" key="1">
    <source>
        <dbReference type="SAM" id="Phobius"/>
    </source>
</evidence>
<gene>
    <name evidence="2" type="ORF">NBRC116585_20180</name>
</gene>
<dbReference type="Proteomes" id="UP001481413">
    <property type="component" value="Unassembled WGS sequence"/>
</dbReference>
<feature type="transmembrane region" description="Helical" evidence="1">
    <location>
        <begin position="12"/>
        <end position="32"/>
    </location>
</feature>
<dbReference type="EMBL" id="BAABWH010000005">
    <property type="protein sequence ID" value="GAA6145900.1"/>
    <property type="molecule type" value="Genomic_DNA"/>
</dbReference>
<reference evidence="2 3" key="1">
    <citation type="submission" date="2024-04" db="EMBL/GenBank/DDBJ databases">
        <title>Draft genome sequence of Thalassolituus maritimus NBRC 116585.</title>
        <authorList>
            <person name="Miyakawa T."/>
            <person name="Kusuya Y."/>
            <person name="Miura T."/>
        </authorList>
    </citation>
    <scope>NUCLEOTIDE SEQUENCE [LARGE SCALE GENOMIC DNA]</scope>
    <source>
        <strain evidence="2 3">5NW40-0001</strain>
    </source>
</reference>
<evidence type="ECO:0008006" key="4">
    <source>
        <dbReference type="Google" id="ProtNLM"/>
    </source>
</evidence>
<name>A0ABQ0A0G9_9GAMM</name>
<dbReference type="RefSeq" id="WP_353295017.1">
    <property type="nucleotide sequence ID" value="NZ_BAABWH010000005.1"/>
</dbReference>
<organism evidence="2 3">
    <name type="scientific">Thalassolituus maritimus</name>
    <dbReference type="NCBI Taxonomy" id="484498"/>
    <lineage>
        <taxon>Bacteria</taxon>
        <taxon>Pseudomonadati</taxon>
        <taxon>Pseudomonadota</taxon>
        <taxon>Gammaproteobacteria</taxon>
        <taxon>Oceanospirillales</taxon>
        <taxon>Oceanospirillaceae</taxon>
        <taxon>Thalassolituus</taxon>
    </lineage>
</organism>
<keyword evidence="3" id="KW-1185">Reference proteome</keyword>
<proteinExistence type="predicted"/>